<dbReference type="PROSITE" id="PS00860">
    <property type="entry name" value="GTP_CYCLOHYDROL_1_2"/>
    <property type="match status" value="1"/>
</dbReference>
<dbReference type="InterPro" id="IPR043134">
    <property type="entry name" value="GTP-CH-I_N"/>
</dbReference>
<evidence type="ECO:0000256" key="4">
    <source>
        <dbReference type="ARBA" id="ARBA00011857"/>
    </source>
</evidence>
<dbReference type="Pfam" id="PF01227">
    <property type="entry name" value="GTP_cyclohydroI"/>
    <property type="match status" value="1"/>
</dbReference>
<comment type="catalytic activity">
    <reaction evidence="1">
        <text>GTP + H2O = 7,8-dihydroneopterin 3'-triphosphate + formate + H(+)</text>
        <dbReference type="Rhea" id="RHEA:17473"/>
        <dbReference type="ChEBI" id="CHEBI:15377"/>
        <dbReference type="ChEBI" id="CHEBI:15378"/>
        <dbReference type="ChEBI" id="CHEBI:15740"/>
        <dbReference type="ChEBI" id="CHEBI:37565"/>
        <dbReference type="ChEBI" id="CHEBI:58462"/>
        <dbReference type="EC" id="3.5.4.16"/>
    </reaction>
</comment>
<feature type="domain" description="GTP cyclohydrolase I" evidence="12">
    <location>
        <begin position="43"/>
        <end position="218"/>
    </location>
</feature>
<dbReference type="InterPro" id="IPR043133">
    <property type="entry name" value="GTP-CH-I_C/QueF"/>
</dbReference>
<evidence type="ECO:0000256" key="9">
    <source>
        <dbReference type="ARBA" id="ARBA00023007"/>
    </source>
</evidence>
<dbReference type="SUPFAM" id="SSF55620">
    <property type="entry name" value="Tetrahydrobiopterin biosynthesis enzymes-like"/>
    <property type="match status" value="1"/>
</dbReference>
<dbReference type="GO" id="GO:0046654">
    <property type="term" value="P:tetrahydrofolate biosynthetic process"/>
    <property type="evidence" value="ECO:0007669"/>
    <property type="project" value="InterPro"/>
</dbReference>
<evidence type="ECO:0000256" key="10">
    <source>
        <dbReference type="ARBA" id="ARBA00023134"/>
    </source>
</evidence>
<comment type="similarity">
    <text evidence="3">Belongs to the GTP cyclohydrolase I family.</text>
</comment>
<dbReference type="Gene3D" id="3.30.1130.10">
    <property type="match status" value="1"/>
</dbReference>
<dbReference type="GO" id="GO:0008270">
    <property type="term" value="F:zinc ion binding"/>
    <property type="evidence" value="ECO:0007669"/>
    <property type="project" value="TreeGrafter"/>
</dbReference>
<dbReference type="Gene3D" id="1.10.286.10">
    <property type="match status" value="1"/>
</dbReference>
<dbReference type="NCBIfam" id="TIGR00063">
    <property type="entry name" value="folE"/>
    <property type="match status" value="1"/>
</dbReference>
<keyword evidence="9" id="KW-0783">Tetrahydrobiopterin biosynthesis</keyword>
<dbReference type="PANTHER" id="PTHR11109:SF7">
    <property type="entry name" value="GTP CYCLOHYDROLASE 1"/>
    <property type="match status" value="1"/>
</dbReference>
<evidence type="ECO:0000313" key="14">
    <source>
        <dbReference type="WBParaSite" id="L893_g22810.t1"/>
    </source>
</evidence>
<evidence type="ECO:0000256" key="5">
    <source>
        <dbReference type="ARBA" id="ARBA00012715"/>
    </source>
</evidence>
<evidence type="ECO:0000256" key="2">
    <source>
        <dbReference type="ARBA" id="ARBA00005080"/>
    </source>
</evidence>
<evidence type="ECO:0000313" key="13">
    <source>
        <dbReference type="Proteomes" id="UP000095287"/>
    </source>
</evidence>
<evidence type="ECO:0000256" key="8">
    <source>
        <dbReference type="ARBA" id="ARBA00022801"/>
    </source>
</evidence>
<dbReference type="GO" id="GO:0003934">
    <property type="term" value="F:GTP cyclohydrolase I activity"/>
    <property type="evidence" value="ECO:0007669"/>
    <property type="project" value="UniProtKB-EC"/>
</dbReference>
<dbReference type="GO" id="GO:0006729">
    <property type="term" value="P:tetrahydrobiopterin biosynthetic process"/>
    <property type="evidence" value="ECO:0007669"/>
    <property type="project" value="UniProtKB-KW"/>
</dbReference>
<dbReference type="AlphaFoldDB" id="A0A1I7Z4E3"/>
<evidence type="ECO:0000259" key="12">
    <source>
        <dbReference type="Pfam" id="PF01227"/>
    </source>
</evidence>
<dbReference type="CDD" id="cd00642">
    <property type="entry name" value="GTP_cyclohydro1"/>
    <property type="match status" value="1"/>
</dbReference>
<evidence type="ECO:0000256" key="3">
    <source>
        <dbReference type="ARBA" id="ARBA00008085"/>
    </source>
</evidence>
<organism evidence="13 14">
    <name type="scientific">Steinernema glaseri</name>
    <dbReference type="NCBI Taxonomy" id="37863"/>
    <lineage>
        <taxon>Eukaryota</taxon>
        <taxon>Metazoa</taxon>
        <taxon>Ecdysozoa</taxon>
        <taxon>Nematoda</taxon>
        <taxon>Chromadorea</taxon>
        <taxon>Rhabditida</taxon>
        <taxon>Tylenchina</taxon>
        <taxon>Panagrolaimomorpha</taxon>
        <taxon>Strongyloidoidea</taxon>
        <taxon>Steinernematidae</taxon>
        <taxon>Steinernema</taxon>
    </lineage>
</organism>
<dbReference type="PANTHER" id="PTHR11109">
    <property type="entry name" value="GTP CYCLOHYDROLASE I"/>
    <property type="match status" value="1"/>
</dbReference>
<dbReference type="InterPro" id="IPR018234">
    <property type="entry name" value="GTP_CycHdrlase_I_CS"/>
</dbReference>
<dbReference type="UniPathway" id="UPA00848">
    <property type="reaction ID" value="UER00151"/>
</dbReference>
<evidence type="ECO:0000256" key="1">
    <source>
        <dbReference type="ARBA" id="ARBA00001052"/>
    </source>
</evidence>
<keyword evidence="7" id="KW-0547">Nucleotide-binding</keyword>
<dbReference type="InterPro" id="IPR020602">
    <property type="entry name" value="GTP_CycHdrlase_I_dom"/>
</dbReference>
<evidence type="ECO:0000256" key="6">
    <source>
        <dbReference type="ARBA" id="ARBA00017272"/>
    </source>
</evidence>
<dbReference type="PROSITE" id="PS00859">
    <property type="entry name" value="GTP_CYCLOHYDROL_1_1"/>
    <property type="match status" value="1"/>
</dbReference>
<dbReference type="Proteomes" id="UP000095287">
    <property type="component" value="Unplaced"/>
</dbReference>
<dbReference type="NCBIfam" id="NF006825">
    <property type="entry name" value="PRK09347.1-2"/>
    <property type="match status" value="1"/>
</dbReference>
<comment type="subunit">
    <text evidence="4">Toroid-shaped homodecamer, composed of two pentamers of five dimers.</text>
</comment>
<dbReference type="InterPro" id="IPR001474">
    <property type="entry name" value="GTP_CycHdrlase_I"/>
</dbReference>
<proteinExistence type="inferred from homology"/>
<dbReference type="GO" id="GO:0046148">
    <property type="term" value="P:pigment biosynthetic process"/>
    <property type="evidence" value="ECO:0007669"/>
    <property type="project" value="UniProtKB-ARBA"/>
</dbReference>
<name>A0A1I7Z4E3_9BILA</name>
<evidence type="ECO:0000256" key="11">
    <source>
        <dbReference type="ARBA" id="ARBA00030854"/>
    </source>
</evidence>
<dbReference type="NCBIfam" id="NF006826">
    <property type="entry name" value="PRK09347.1-3"/>
    <property type="match status" value="1"/>
</dbReference>
<comment type="pathway">
    <text evidence="2">Cofactor biosynthesis; 7,8-dihydroneopterin triphosphate biosynthesis; 7,8-dihydroneopterin triphosphate from GTP: step 1/1.</text>
</comment>
<dbReference type="FunFam" id="1.10.286.10:FF:000003">
    <property type="entry name" value="GTP cyclohydrolase 1"/>
    <property type="match status" value="1"/>
</dbReference>
<dbReference type="HAMAP" id="MF_00223">
    <property type="entry name" value="FolE"/>
    <property type="match status" value="1"/>
</dbReference>
<protein>
    <recommendedName>
        <fullName evidence="6">GTP cyclohydrolase 1</fullName>
        <ecNumber evidence="5">3.5.4.16</ecNumber>
    </recommendedName>
    <alternativeName>
        <fullName evidence="11">GTP cyclohydrolase I</fullName>
    </alternativeName>
</protein>
<keyword evidence="10" id="KW-0342">GTP-binding</keyword>
<accession>A0A1I7Z4E3</accession>
<keyword evidence="13" id="KW-1185">Reference proteome</keyword>
<sequence length="220" mass="24690">MSSSTSSGIETAAEQTSNIVETIVKKTSEEEENGANQLDDMITAYRSIIKHTGEDIQRQGLLKTPKRAAEAMLFFTKGYEENLDNILNEAVFDEDHDEMVVVRDIEFFSLCEHHLVPFIGKVHIGYLPNKKILGLSKLARVVEMFARRLQVQERLTKQVAMALLQSVQPAGVAVVIEASHMCMVMRGVQKINATTSTSCMLGVFRDDPKTREEFLTLIKK</sequence>
<keyword evidence="8" id="KW-0378">Hydrolase</keyword>
<dbReference type="GO" id="GO:0005737">
    <property type="term" value="C:cytoplasm"/>
    <property type="evidence" value="ECO:0007669"/>
    <property type="project" value="TreeGrafter"/>
</dbReference>
<dbReference type="WBParaSite" id="L893_g22810.t1">
    <property type="protein sequence ID" value="L893_g22810.t1"/>
    <property type="gene ID" value="L893_g22810"/>
</dbReference>
<evidence type="ECO:0000256" key="7">
    <source>
        <dbReference type="ARBA" id="ARBA00022741"/>
    </source>
</evidence>
<dbReference type="GO" id="GO:0005525">
    <property type="term" value="F:GTP binding"/>
    <property type="evidence" value="ECO:0007669"/>
    <property type="project" value="UniProtKB-KW"/>
</dbReference>
<dbReference type="EC" id="3.5.4.16" evidence="5"/>
<reference evidence="14" key="1">
    <citation type="submission" date="2016-11" db="UniProtKB">
        <authorList>
            <consortium name="WormBaseParasite"/>
        </authorList>
    </citation>
    <scope>IDENTIFICATION</scope>
</reference>
<dbReference type="FunFam" id="3.30.1130.10:FF:000012">
    <property type="entry name" value="GTP cyclohydrolase 1"/>
    <property type="match status" value="1"/>
</dbReference>